<reference evidence="2 3" key="1">
    <citation type="submission" date="2024-06" db="EMBL/GenBank/DDBJ databases">
        <title>Genomic Encyclopedia of Type Strains, Phase IV (KMG-IV): sequencing the most valuable type-strain genomes for metagenomic binning, comparative biology and taxonomic classification.</title>
        <authorList>
            <person name="Goeker M."/>
        </authorList>
    </citation>
    <scope>NUCLEOTIDE SEQUENCE [LARGE SCALE GENOMIC DNA]</scope>
    <source>
        <strain evidence="2 3">DSM 23650</strain>
    </source>
</reference>
<comment type="caution">
    <text evidence="2">The sequence shown here is derived from an EMBL/GenBank/DDBJ whole genome shotgun (WGS) entry which is preliminary data.</text>
</comment>
<name>A0ABV2FQ00_9HYPH</name>
<organism evidence="2 3">
    <name type="scientific">Bartonella japonica</name>
    <dbReference type="NCBI Taxonomy" id="357761"/>
    <lineage>
        <taxon>Bacteria</taxon>
        <taxon>Pseudomonadati</taxon>
        <taxon>Pseudomonadota</taxon>
        <taxon>Alphaproteobacteria</taxon>
        <taxon>Hyphomicrobiales</taxon>
        <taxon>Bartonellaceae</taxon>
        <taxon>Bartonella</taxon>
    </lineage>
</organism>
<accession>A0ABV2FQ00</accession>
<dbReference type="InterPro" id="IPR013557">
    <property type="entry name" value="AntA/B_antirep"/>
</dbReference>
<evidence type="ECO:0000313" key="3">
    <source>
        <dbReference type="Proteomes" id="UP001549112"/>
    </source>
</evidence>
<gene>
    <name evidence="2" type="ORF">ABID39_001357</name>
</gene>
<dbReference type="EMBL" id="JBEPLT010000016">
    <property type="protein sequence ID" value="MET3560649.1"/>
    <property type="molecule type" value="Genomic_DNA"/>
</dbReference>
<keyword evidence="3" id="KW-1185">Reference proteome</keyword>
<dbReference type="Proteomes" id="UP001549112">
    <property type="component" value="Unassembled WGS sequence"/>
</dbReference>
<dbReference type="Pfam" id="PF08346">
    <property type="entry name" value="AntA"/>
    <property type="match status" value="1"/>
</dbReference>
<evidence type="ECO:0000259" key="1">
    <source>
        <dbReference type="Pfam" id="PF08346"/>
    </source>
</evidence>
<protein>
    <submittedName>
        <fullName evidence="2">Phage anti-repressor protein</fullName>
    </submittedName>
</protein>
<proteinExistence type="predicted"/>
<feature type="domain" description="AntA/AntB antirepressor" evidence="1">
    <location>
        <begin position="20"/>
        <end position="57"/>
    </location>
</feature>
<sequence length="63" mass="7529">MNTLIEIKEQIIDQETFQTVNARDLHTFLAIRKRFATWITNRIDQYAFEEGKDYILTLPKRLG</sequence>
<evidence type="ECO:0000313" key="2">
    <source>
        <dbReference type="EMBL" id="MET3560649.1"/>
    </source>
</evidence>